<keyword evidence="1" id="KW-1133">Transmembrane helix</keyword>
<feature type="transmembrane region" description="Helical" evidence="1">
    <location>
        <begin position="12"/>
        <end position="30"/>
    </location>
</feature>
<evidence type="ECO:0000313" key="2">
    <source>
        <dbReference type="EMBL" id="USR79944.1"/>
    </source>
</evidence>
<protein>
    <submittedName>
        <fullName evidence="2">Uncharacterized protein</fullName>
    </submittedName>
</protein>
<accession>A0ABY5AIA9</accession>
<organism evidence="2 3">
    <name type="scientific">Arcanobacterium pinnipediorum</name>
    <dbReference type="NCBI Taxonomy" id="1503041"/>
    <lineage>
        <taxon>Bacteria</taxon>
        <taxon>Bacillati</taxon>
        <taxon>Actinomycetota</taxon>
        <taxon>Actinomycetes</taxon>
        <taxon>Actinomycetales</taxon>
        <taxon>Actinomycetaceae</taxon>
        <taxon>Arcanobacterium</taxon>
    </lineage>
</organism>
<reference evidence="2" key="1">
    <citation type="submission" date="2022-06" db="EMBL/GenBank/DDBJ databases">
        <title>Complete Genome Sequence of Arcanobacterium pinnipediorum strain DSM 28752 isolated from a harbour seal.</title>
        <authorList>
            <person name="Borowiak M."/>
            <person name="Kreitlow A."/>
            <person name="Alssahen M."/>
            <person name="Malorny B."/>
            <person name="Laemmler C."/>
            <person name="Prenger-Berninghoff E."/>
            <person name="Siebert U."/>
            <person name="Ploetz M."/>
            <person name="Abdulmawjood A."/>
        </authorList>
    </citation>
    <scope>NUCLEOTIDE SEQUENCE</scope>
    <source>
        <strain evidence="2">DSM 28752</strain>
    </source>
</reference>
<evidence type="ECO:0000313" key="3">
    <source>
        <dbReference type="Proteomes" id="UP001056109"/>
    </source>
</evidence>
<dbReference type="RefSeq" id="WP_216380386.1">
    <property type="nucleotide sequence ID" value="NZ_CP099547.1"/>
</dbReference>
<dbReference type="EMBL" id="CP099547">
    <property type="protein sequence ID" value="USR79944.1"/>
    <property type="molecule type" value="Genomic_DNA"/>
</dbReference>
<sequence length="91" mass="10054">MKRNNKVLPKPLALAFTITVILAIPLPFALYLGGIDWIISGSHAGLKEFVISYLVGLLVLCGGLAITIFKDRREKRNRKLHSPSQNNGKNL</sequence>
<evidence type="ECO:0000256" key="1">
    <source>
        <dbReference type="SAM" id="Phobius"/>
    </source>
</evidence>
<name>A0ABY5AIA9_9ACTO</name>
<keyword evidence="3" id="KW-1185">Reference proteome</keyword>
<dbReference type="Proteomes" id="UP001056109">
    <property type="component" value="Chromosome"/>
</dbReference>
<gene>
    <name evidence="2" type="ORF">NG665_02905</name>
</gene>
<keyword evidence="1" id="KW-0472">Membrane</keyword>
<proteinExistence type="predicted"/>
<feature type="transmembrane region" description="Helical" evidence="1">
    <location>
        <begin position="50"/>
        <end position="69"/>
    </location>
</feature>
<keyword evidence="1" id="KW-0812">Transmembrane</keyword>